<keyword evidence="2" id="KW-1185">Reference proteome</keyword>
<dbReference type="RefSeq" id="WP_235164194.1">
    <property type="nucleotide sequence ID" value="NZ_CP098805.1"/>
</dbReference>
<reference evidence="1" key="1">
    <citation type="submission" date="2022-06" db="EMBL/GenBank/DDBJ databases">
        <title>Novel species in genus Dyadobacter.</title>
        <authorList>
            <person name="Ma C."/>
        </authorList>
    </citation>
    <scope>NUCLEOTIDE SEQUENCE</scope>
    <source>
        <strain evidence="1">CY22</strain>
    </source>
</reference>
<sequence length="183" mass="20258">MKKIIMPLLLIVAVLFQSCEGPEGPQGPPGPDVEALGKTFDLTDVNFVAAEDYQFGLTFAAAKLGFEVLESDAVLVYINWGSENVNGQPLTAYRPLPQTAFLDQGILTYNFDRTVQDFSIFLDGTANLATVPARYTRDQEFRVIIIPADFVQRRNAAVDFNDYNAVVKAFNIDDSKVRKISAK</sequence>
<dbReference type="EMBL" id="CP098805">
    <property type="protein sequence ID" value="USJ31098.1"/>
    <property type="molecule type" value="Genomic_DNA"/>
</dbReference>
<evidence type="ECO:0008006" key="3">
    <source>
        <dbReference type="Google" id="ProtNLM"/>
    </source>
</evidence>
<dbReference type="Proteomes" id="UP001055420">
    <property type="component" value="Chromosome"/>
</dbReference>
<organism evidence="1 2">
    <name type="scientific">Dyadobacter chenhuakuii</name>
    <dbReference type="NCBI Taxonomy" id="2909339"/>
    <lineage>
        <taxon>Bacteria</taxon>
        <taxon>Pseudomonadati</taxon>
        <taxon>Bacteroidota</taxon>
        <taxon>Cytophagia</taxon>
        <taxon>Cytophagales</taxon>
        <taxon>Spirosomataceae</taxon>
        <taxon>Dyadobacter</taxon>
    </lineage>
</organism>
<accession>A0ABY4XM11</accession>
<name>A0ABY4XM11_9BACT</name>
<gene>
    <name evidence="1" type="ORF">NFI80_24975</name>
</gene>
<evidence type="ECO:0000313" key="1">
    <source>
        <dbReference type="EMBL" id="USJ31098.1"/>
    </source>
</evidence>
<evidence type="ECO:0000313" key="2">
    <source>
        <dbReference type="Proteomes" id="UP001055420"/>
    </source>
</evidence>
<protein>
    <recommendedName>
        <fullName evidence="3">Collagen-like protein</fullName>
    </recommendedName>
</protein>
<dbReference type="PROSITE" id="PS51257">
    <property type="entry name" value="PROKAR_LIPOPROTEIN"/>
    <property type="match status" value="1"/>
</dbReference>
<proteinExistence type="predicted"/>